<dbReference type="PROSITE" id="PS50156">
    <property type="entry name" value="SSD"/>
    <property type="match status" value="1"/>
</dbReference>
<dbReference type="Proteomes" id="UP000582659">
    <property type="component" value="Unassembled WGS sequence"/>
</dbReference>
<dbReference type="Gene3D" id="1.20.1640.10">
    <property type="entry name" value="Multidrug efflux transporter AcrB transmembrane domain"/>
    <property type="match status" value="2"/>
</dbReference>
<feature type="transmembrane region" description="Helical" evidence="8">
    <location>
        <begin position="294"/>
        <end position="315"/>
    </location>
</feature>
<name>A0A1I7S391_BURXY</name>
<evidence type="ECO:0000313" key="11">
    <source>
        <dbReference type="Proteomes" id="UP000095284"/>
    </source>
</evidence>
<evidence type="ECO:0000256" key="6">
    <source>
        <dbReference type="ARBA" id="ARBA00023136"/>
    </source>
</evidence>
<evidence type="ECO:0000256" key="5">
    <source>
        <dbReference type="ARBA" id="ARBA00022989"/>
    </source>
</evidence>
<feature type="transmembrane region" description="Helical" evidence="8">
    <location>
        <begin position="916"/>
        <end position="939"/>
    </location>
</feature>
<evidence type="ECO:0000256" key="3">
    <source>
        <dbReference type="ARBA" id="ARBA00022475"/>
    </source>
</evidence>
<dbReference type="PANTHER" id="PTHR10796:SF191">
    <property type="entry name" value="SSD DOMAIN-CONTAINING PROTEIN"/>
    <property type="match status" value="1"/>
</dbReference>
<feature type="transmembrane region" description="Helical" evidence="8">
    <location>
        <begin position="434"/>
        <end position="456"/>
    </location>
</feature>
<keyword evidence="6 8" id="KW-0472">Membrane</keyword>
<protein>
    <submittedName>
        <fullName evidence="10">(pine wood nematode) hypothetical protein</fullName>
    </submittedName>
    <submittedName>
        <fullName evidence="13">SSD domain-containing protein</fullName>
    </submittedName>
</protein>
<dbReference type="SUPFAM" id="SSF82866">
    <property type="entry name" value="Multidrug efflux transporter AcrB transmembrane domain"/>
    <property type="match status" value="2"/>
</dbReference>
<dbReference type="GO" id="GO:0030659">
    <property type="term" value="C:cytoplasmic vesicle membrane"/>
    <property type="evidence" value="ECO:0007669"/>
    <property type="project" value="TreeGrafter"/>
</dbReference>
<keyword evidence="4 8" id="KW-0812">Transmembrane</keyword>
<reference evidence="10" key="2">
    <citation type="submission" date="2020-09" db="EMBL/GenBank/DDBJ databases">
        <authorList>
            <person name="Kikuchi T."/>
        </authorList>
    </citation>
    <scope>NUCLEOTIDE SEQUENCE</scope>
    <source>
        <strain evidence="10">Ka4C1</strain>
    </source>
</reference>
<dbReference type="Proteomes" id="UP000095284">
    <property type="component" value="Unplaced"/>
</dbReference>
<feature type="transmembrane region" description="Helical" evidence="8">
    <location>
        <begin position="358"/>
        <end position="382"/>
    </location>
</feature>
<comment type="similarity">
    <text evidence="2">Belongs to the patched family.</text>
</comment>
<evidence type="ECO:0000256" key="7">
    <source>
        <dbReference type="ARBA" id="ARBA00023180"/>
    </source>
</evidence>
<evidence type="ECO:0000259" key="9">
    <source>
        <dbReference type="PROSITE" id="PS50156"/>
    </source>
</evidence>
<evidence type="ECO:0000313" key="10">
    <source>
        <dbReference type="EMBL" id="CAD5226735.1"/>
    </source>
</evidence>
<feature type="transmembrane region" description="Helical" evidence="8">
    <location>
        <begin position="29"/>
        <end position="48"/>
    </location>
</feature>
<dbReference type="GO" id="GO:0005886">
    <property type="term" value="C:plasma membrane"/>
    <property type="evidence" value="ECO:0007669"/>
    <property type="project" value="UniProtKB-SubCell"/>
</dbReference>
<dbReference type="InterPro" id="IPR003392">
    <property type="entry name" value="PTHD_SSD"/>
</dbReference>
<dbReference type="FunFam" id="1.20.1640.10:FF:000013">
    <property type="entry name" value="PaTched Related family"/>
    <property type="match status" value="1"/>
</dbReference>
<gene>
    <name evidence="10" type="ORF">BXYJ_LOCUS9280</name>
</gene>
<feature type="transmembrane region" description="Helical" evidence="8">
    <location>
        <begin position="883"/>
        <end position="904"/>
    </location>
</feature>
<feature type="transmembrane region" description="Helical" evidence="8">
    <location>
        <begin position="789"/>
        <end position="808"/>
    </location>
</feature>
<feature type="transmembrane region" description="Helical" evidence="8">
    <location>
        <begin position="330"/>
        <end position="351"/>
    </location>
</feature>
<dbReference type="InterPro" id="IPR051697">
    <property type="entry name" value="Patched_domain-protein"/>
</dbReference>
<keyword evidence="5 8" id="KW-1133">Transmembrane helix</keyword>
<dbReference type="GO" id="GO:0018996">
    <property type="term" value="P:molting cycle, collagen and cuticulin-based cuticle"/>
    <property type="evidence" value="ECO:0007669"/>
    <property type="project" value="TreeGrafter"/>
</dbReference>
<dbReference type="SMR" id="A0A1I7S391"/>
<dbReference type="PANTHER" id="PTHR10796">
    <property type="entry name" value="PATCHED-RELATED"/>
    <property type="match status" value="1"/>
</dbReference>
<dbReference type="GO" id="GO:0006897">
    <property type="term" value="P:endocytosis"/>
    <property type="evidence" value="ECO:0007669"/>
    <property type="project" value="TreeGrafter"/>
</dbReference>
<feature type="transmembrane region" description="Helical" evidence="8">
    <location>
        <begin position="814"/>
        <end position="835"/>
    </location>
</feature>
<evidence type="ECO:0000256" key="4">
    <source>
        <dbReference type="ARBA" id="ARBA00022692"/>
    </source>
</evidence>
<accession>A0A1I7S391</accession>
<proteinExistence type="inferred from homology"/>
<comment type="subcellular location">
    <subcellularLocation>
        <location evidence="1">Cell membrane</location>
        <topology evidence="1">Multi-pass membrane protein</topology>
    </subcellularLocation>
</comment>
<evidence type="ECO:0000256" key="2">
    <source>
        <dbReference type="ARBA" id="ARBA00005585"/>
    </source>
</evidence>
<feature type="transmembrane region" description="Helical" evidence="8">
    <location>
        <begin position="842"/>
        <end position="863"/>
    </location>
</feature>
<dbReference type="AlphaFoldDB" id="A0A1I7S391"/>
<dbReference type="OrthoDB" id="6510177at2759"/>
<dbReference type="EMBL" id="CAJFDI010000004">
    <property type="protein sequence ID" value="CAD5226735.1"/>
    <property type="molecule type" value="Genomic_DNA"/>
</dbReference>
<dbReference type="eggNOG" id="KOG1934">
    <property type="taxonomic scope" value="Eukaryota"/>
</dbReference>
<dbReference type="InterPro" id="IPR000731">
    <property type="entry name" value="SSD"/>
</dbReference>
<keyword evidence="3" id="KW-1003">Cell membrane</keyword>
<dbReference type="WBParaSite" id="BXY_0747200.1">
    <property type="protein sequence ID" value="BXY_0747200.1"/>
    <property type="gene ID" value="BXY_0747200"/>
</dbReference>
<dbReference type="Pfam" id="PF02460">
    <property type="entry name" value="Patched"/>
    <property type="match status" value="1"/>
</dbReference>
<dbReference type="EMBL" id="CAJFCV020000004">
    <property type="protein sequence ID" value="CAG9116145.1"/>
    <property type="molecule type" value="Genomic_DNA"/>
</dbReference>
<evidence type="ECO:0000313" key="13">
    <source>
        <dbReference type="WBParaSite" id="BXY_0747200.1"/>
    </source>
</evidence>
<reference evidence="13" key="1">
    <citation type="submission" date="2016-11" db="UniProtKB">
        <authorList>
            <consortium name="WormBaseParasite"/>
        </authorList>
    </citation>
    <scope>IDENTIFICATION</scope>
</reference>
<keyword evidence="12" id="KW-1185">Reference proteome</keyword>
<feature type="domain" description="SSD" evidence="9">
    <location>
        <begin position="288"/>
        <end position="456"/>
    </location>
</feature>
<dbReference type="Proteomes" id="UP000659654">
    <property type="component" value="Unassembled WGS sequence"/>
</dbReference>
<sequence length="947" mass="109232">MKLQNLSFEQQFVRGFFFWGLIVHRFRAFFLWIPLFLTALLAFGFIWIKEQTTIDPQFVFSPEDAIWRSERAAITEHWPLNEQKFWPGMSYEYNGYVDVIAAAKPHPEYGYPNMLLKKNIEELDRINKYIIHNLTVTVDLEGRNYTVGFSDLCMTYNWKCYENDHVFMLKPKSTWGTFDVQIAEFAEDIVNSELKVTYPIGWRGTEPIYFGAFVGAPNLIDDEGHFDYVKAVRLTYNVRAGKVDKFSYYWRKKLTKFLTDKEHPVSDRLEFGLFHNESLPEGLQDVADTLTPKFAVMSFLLFAFCVGCSIVILPFEDRFCIDWVRSKPILGLAGIICPLLAVISGWGIVLWSGSLYNAIVNVSPFIVTCIGIDDAFLMTAAWHRTNPEQSPAKRLAETLAEAAVAISITSITDMLTFGIGCMTSLPGVRLFCLYTFWGITFTYLYQVTYFAALMAYCGEMEDKGVHSLLWTETKEPGEYKTYWRRFWFSGSKCRHKDRMESSKQLKELDTESKKQDDGSNQADQGRFLQFLKKIGTHMANDDYEMDTHHTKETFVNHLFRDVYAPFLLNTKTKFYVLLSYFIYIGIALFGLTQIREGLNPKNLVRSSFYLSDFYELIDQTFWLEGLQVQIVVNNPPDLYDEEERHEFHRMVSSFEDTKSTMNHNATMIFWDAYEKHLEDDFTEHKISKPNSSEEYYIRMRDWLLTAGGRNLWEVNMQWASENESDPINYYHLKAFRFQVGLRNYRTPTEHTEGCRLIRSIASSWSKYNVTTFHEYYPFADQYLELKPALIRNCILAVLCMAFVALGMIPHVGAVLVIVCAIVSIDVGVIGYMTLWGVNLESVSMITIIMSIGFSVDLSAHIAYAYVKAEGDNHRKAITALETLGWPVFLGAFSTVIGIMILAFVDAYIVQLFFKTVFLVISFSLLHGIVFLPIFMTVVMPGKMNTDS</sequence>
<feature type="transmembrane region" description="Helical" evidence="8">
    <location>
        <begin position="402"/>
        <end position="422"/>
    </location>
</feature>
<evidence type="ECO:0000256" key="1">
    <source>
        <dbReference type="ARBA" id="ARBA00004651"/>
    </source>
</evidence>
<evidence type="ECO:0000256" key="8">
    <source>
        <dbReference type="SAM" id="Phobius"/>
    </source>
</evidence>
<feature type="transmembrane region" description="Helical" evidence="8">
    <location>
        <begin position="574"/>
        <end position="591"/>
    </location>
</feature>
<organism evidence="11 13">
    <name type="scientific">Bursaphelenchus xylophilus</name>
    <name type="common">Pinewood nematode worm</name>
    <name type="synonym">Aphelenchoides xylophilus</name>
    <dbReference type="NCBI Taxonomy" id="6326"/>
    <lineage>
        <taxon>Eukaryota</taxon>
        <taxon>Metazoa</taxon>
        <taxon>Ecdysozoa</taxon>
        <taxon>Nematoda</taxon>
        <taxon>Chromadorea</taxon>
        <taxon>Rhabditida</taxon>
        <taxon>Tylenchina</taxon>
        <taxon>Tylenchomorpha</taxon>
        <taxon>Aphelenchoidea</taxon>
        <taxon>Aphelenchoididae</taxon>
        <taxon>Bursaphelenchus</taxon>
    </lineage>
</organism>
<keyword evidence="7" id="KW-0325">Glycoprotein</keyword>
<evidence type="ECO:0000313" key="12">
    <source>
        <dbReference type="Proteomes" id="UP000659654"/>
    </source>
</evidence>